<comment type="similarity">
    <text evidence="5">Belongs to the FNT transporter (TC 1.A.16) family.</text>
</comment>
<dbReference type="GO" id="GO:0005886">
    <property type="term" value="C:plasma membrane"/>
    <property type="evidence" value="ECO:0007669"/>
    <property type="project" value="TreeGrafter"/>
</dbReference>
<reference evidence="7 8" key="1">
    <citation type="submission" date="2018-07" db="EMBL/GenBank/DDBJ databases">
        <title>Sequencing the genomes of 1000 actinobacteria strains.</title>
        <authorList>
            <person name="Klenk H.-P."/>
        </authorList>
    </citation>
    <scope>NUCLEOTIDE SEQUENCE [LARGE SCALE GENOMIC DNA]</scope>
    <source>
        <strain evidence="7 8">DSM 14442</strain>
    </source>
</reference>
<dbReference type="Pfam" id="PF01226">
    <property type="entry name" value="Form_Nir_trans"/>
    <property type="match status" value="1"/>
</dbReference>
<protein>
    <submittedName>
        <fullName evidence="7">Formate/nitrite transporter</fullName>
    </submittedName>
</protein>
<name>A0A3D9LFE7_9MICC</name>
<keyword evidence="2 6" id="KW-0812">Transmembrane</keyword>
<dbReference type="PANTHER" id="PTHR30520:SF6">
    <property type="entry name" value="FORMATE_NITRATE FAMILY TRANSPORTER (EUROFUNG)"/>
    <property type="match status" value="1"/>
</dbReference>
<accession>A0A3D9LFE7</accession>
<feature type="transmembrane region" description="Helical" evidence="6">
    <location>
        <begin position="28"/>
        <end position="51"/>
    </location>
</feature>
<dbReference type="RefSeq" id="WP_170144629.1">
    <property type="nucleotide sequence ID" value="NZ_QREH01000001.1"/>
</dbReference>
<dbReference type="Gene3D" id="1.20.1080.10">
    <property type="entry name" value="Glycerol uptake facilitator protein"/>
    <property type="match status" value="1"/>
</dbReference>
<comment type="caution">
    <text evidence="7">The sequence shown here is derived from an EMBL/GenBank/DDBJ whole genome shotgun (WGS) entry which is preliminary data.</text>
</comment>
<feature type="transmembrane region" description="Helical" evidence="6">
    <location>
        <begin position="57"/>
        <end position="90"/>
    </location>
</feature>
<feature type="transmembrane region" description="Helical" evidence="6">
    <location>
        <begin position="102"/>
        <end position="125"/>
    </location>
</feature>
<proteinExistence type="inferred from homology"/>
<organism evidence="7 8">
    <name type="scientific">Citricoccus muralis</name>
    <dbReference type="NCBI Taxonomy" id="169134"/>
    <lineage>
        <taxon>Bacteria</taxon>
        <taxon>Bacillati</taxon>
        <taxon>Actinomycetota</taxon>
        <taxon>Actinomycetes</taxon>
        <taxon>Micrococcales</taxon>
        <taxon>Micrococcaceae</taxon>
        <taxon>Citricoccus</taxon>
    </lineage>
</organism>
<feature type="transmembrane region" description="Helical" evidence="6">
    <location>
        <begin position="236"/>
        <end position="259"/>
    </location>
</feature>
<evidence type="ECO:0000256" key="1">
    <source>
        <dbReference type="ARBA" id="ARBA00004141"/>
    </source>
</evidence>
<dbReference type="Proteomes" id="UP000256727">
    <property type="component" value="Unassembled WGS sequence"/>
</dbReference>
<dbReference type="InterPro" id="IPR000292">
    <property type="entry name" value="For/NO2_transpt"/>
</dbReference>
<keyword evidence="4 6" id="KW-0472">Membrane</keyword>
<dbReference type="EMBL" id="QREH01000001">
    <property type="protein sequence ID" value="REE05159.1"/>
    <property type="molecule type" value="Genomic_DNA"/>
</dbReference>
<keyword evidence="8" id="KW-1185">Reference proteome</keyword>
<feature type="transmembrane region" description="Helical" evidence="6">
    <location>
        <begin position="156"/>
        <end position="179"/>
    </location>
</feature>
<evidence type="ECO:0000256" key="3">
    <source>
        <dbReference type="ARBA" id="ARBA00022989"/>
    </source>
</evidence>
<gene>
    <name evidence="7" type="ORF">C8E99_3029</name>
</gene>
<dbReference type="AlphaFoldDB" id="A0A3D9LFE7"/>
<keyword evidence="3 6" id="KW-1133">Transmembrane helix</keyword>
<dbReference type="GO" id="GO:0015499">
    <property type="term" value="F:formate transmembrane transporter activity"/>
    <property type="evidence" value="ECO:0007669"/>
    <property type="project" value="TreeGrafter"/>
</dbReference>
<comment type="subcellular location">
    <subcellularLocation>
        <location evidence="1">Membrane</location>
        <topology evidence="1">Multi-pass membrane protein</topology>
    </subcellularLocation>
</comment>
<evidence type="ECO:0000256" key="5">
    <source>
        <dbReference type="ARBA" id="ARBA00049660"/>
    </source>
</evidence>
<evidence type="ECO:0000313" key="7">
    <source>
        <dbReference type="EMBL" id="REE05159.1"/>
    </source>
</evidence>
<evidence type="ECO:0000313" key="8">
    <source>
        <dbReference type="Proteomes" id="UP000256727"/>
    </source>
</evidence>
<sequence>MSYVGPEKVAVSMLESGLAKTKLSAAQMVLRGAVSTFLLGAAVLLAVTAAGQSGVDVFGALLFPMGLVMVILLGLELLTGNMALVPLAVIEKRASFGHMVGSFGWVLFGHILGGLLAALLIAALLTEWWTAQADEFGLAIADMAAEKTIGYQHLGYLGGAGLALLNGILCNGLVCLGVVMGMTSTDTTGKILAIWFPIAAFYALGFEHSVVNLFVIPAGMMLGAPVGIDDWWLWNQIPVLVGNLIGALALTGLPLHYAFRQRTASASD</sequence>
<evidence type="ECO:0000256" key="4">
    <source>
        <dbReference type="ARBA" id="ARBA00023136"/>
    </source>
</evidence>
<dbReference type="PANTHER" id="PTHR30520">
    <property type="entry name" value="FORMATE TRANSPORTER-RELATED"/>
    <property type="match status" value="1"/>
</dbReference>
<evidence type="ECO:0000256" key="2">
    <source>
        <dbReference type="ARBA" id="ARBA00022692"/>
    </source>
</evidence>
<evidence type="ECO:0000256" key="6">
    <source>
        <dbReference type="SAM" id="Phobius"/>
    </source>
</evidence>
<feature type="transmembrane region" description="Helical" evidence="6">
    <location>
        <begin position="191"/>
        <end position="216"/>
    </location>
</feature>
<dbReference type="InterPro" id="IPR023271">
    <property type="entry name" value="Aquaporin-like"/>
</dbReference>